<keyword evidence="3" id="KW-1185">Reference proteome</keyword>
<dbReference type="InterPro" id="IPR010730">
    <property type="entry name" value="HET"/>
</dbReference>
<dbReference type="OrthoDB" id="3486565at2759"/>
<organism evidence="2 3">
    <name type="scientific">Phialocephala subalpina</name>
    <dbReference type="NCBI Taxonomy" id="576137"/>
    <lineage>
        <taxon>Eukaryota</taxon>
        <taxon>Fungi</taxon>
        <taxon>Dikarya</taxon>
        <taxon>Ascomycota</taxon>
        <taxon>Pezizomycotina</taxon>
        <taxon>Leotiomycetes</taxon>
        <taxon>Helotiales</taxon>
        <taxon>Mollisiaceae</taxon>
        <taxon>Phialocephala</taxon>
        <taxon>Phialocephala fortinii species complex</taxon>
    </lineage>
</organism>
<sequence length="736" mass="83040">MNGSFKEESSIDLHGYPKQYTGLPSGTLDQPQIALATGNTYLDPDSLEFDTFEKYYAFPRDSELNDPDLGRSIPPASNVLSELNPDSNHSCSNCQRLSRPLCTGNYDSDETSPGRFCWIGYSELQKSFLEGCPVCTIIHQGISGFNDSMNAGTEQPYILTAGDKIAVARPRRGFFLVQVFSGRKRLEYNLEIFDDEKDFLVTPKIPQTLDIVYAVDIINHWISGCSYSHTVCTTHDYSLLPTRVLDLNSSKEDHDFKLLVSNGASDRYIALSYCWGREGIPLQTTTTTLADRMERISFDAVPKTFQDAIQITRALGIRYLWIDSLCILQDDEHDWEMEAARMSEVYSNSYLTLAASAGADPEHGLLSSRWTRCSYIPGFVSYSTEPRHQRLSIASLDVRQSNGKSIYVRSRIHLAHDRFRETDIAEKHIEDAPLLTRAWVLQERLLSARTVHFHAEELVWECRSGMGCECGNINSKYTLRIINQPMQGWLKHTLGVVFNPDVSKDGLRHVWLDLVSEYSRLHLTRESDRLPALSGLAKSFSGNGLGSYLCGIWSEDFPRSLLYERVNPVLVPDSTDPIFASQPSWSWASIPKLADSATSYNLIMQGNFTVCPYFVIITAECLSTGSNPYSWVLTSALRVRARTRAVTLDQLSPSRVSTLRFHNDRRTPLSLEERLDCIFVGNLQESYSKDTVEPATEFSLVLRKVPGTKTHLRVGLLRIMNTEFFLDAKSSVFDIV</sequence>
<evidence type="ECO:0000313" key="2">
    <source>
        <dbReference type="EMBL" id="CZR63669.1"/>
    </source>
</evidence>
<evidence type="ECO:0000313" key="3">
    <source>
        <dbReference type="Proteomes" id="UP000184330"/>
    </source>
</evidence>
<gene>
    <name evidence="2" type="ORF">PAC_13566</name>
</gene>
<dbReference type="PANTHER" id="PTHR33112">
    <property type="entry name" value="DOMAIN PROTEIN, PUTATIVE-RELATED"/>
    <property type="match status" value="1"/>
</dbReference>
<protein>
    <recommendedName>
        <fullName evidence="1">Heterokaryon incompatibility domain-containing protein</fullName>
    </recommendedName>
</protein>
<evidence type="ECO:0000259" key="1">
    <source>
        <dbReference type="Pfam" id="PF06985"/>
    </source>
</evidence>
<name>A0A1L7XF47_9HELO</name>
<dbReference type="AlphaFoldDB" id="A0A1L7XF47"/>
<dbReference type="PANTHER" id="PTHR33112:SF16">
    <property type="entry name" value="HETEROKARYON INCOMPATIBILITY DOMAIN-CONTAINING PROTEIN"/>
    <property type="match status" value="1"/>
</dbReference>
<feature type="domain" description="Heterokaryon incompatibility" evidence="1">
    <location>
        <begin position="268"/>
        <end position="443"/>
    </location>
</feature>
<dbReference type="STRING" id="576137.A0A1L7XF47"/>
<proteinExistence type="predicted"/>
<dbReference type="Pfam" id="PF06985">
    <property type="entry name" value="HET"/>
    <property type="match status" value="1"/>
</dbReference>
<accession>A0A1L7XF47</accession>
<reference evidence="2 3" key="1">
    <citation type="submission" date="2016-03" db="EMBL/GenBank/DDBJ databases">
        <authorList>
            <person name="Ploux O."/>
        </authorList>
    </citation>
    <scope>NUCLEOTIDE SEQUENCE [LARGE SCALE GENOMIC DNA]</scope>
    <source>
        <strain evidence="2 3">UAMH 11012</strain>
    </source>
</reference>
<dbReference type="Proteomes" id="UP000184330">
    <property type="component" value="Unassembled WGS sequence"/>
</dbReference>
<dbReference type="EMBL" id="FJOG01000024">
    <property type="protein sequence ID" value="CZR63669.1"/>
    <property type="molecule type" value="Genomic_DNA"/>
</dbReference>